<dbReference type="SUPFAM" id="SSF54919">
    <property type="entry name" value="Nucleoside diphosphate kinase, NDK"/>
    <property type="match status" value="1"/>
</dbReference>
<reference evidence="2 3" key="1">
    <citation type="submission" date="2020-04" db="EMBL/GenBank/DDBJ databases">
        <title>MicrobeNet Type strains.</title>
        <authorList>
            <person name="Nicholson A.C."/>
        </authorList>
    </citation>
    <scope>NUCLEOTIDE SEQUENCE [LARGE SCALE GENOMIC DNA]</scope>
    <source>
        <strain evidence="2 3">ATCC BAA-14</strain>
    </source>
</reference>
<name>A0A846WM73_9ACTN</name>
<dbReference type="RefSeq" id="WP_006371393.1">
    <property type="nucleotide sequence ID" value="NZ_JAAXPC010000007.1"/>
</dbReference>
<sequence>MTVKTERAHHATTPMTADLLTRIGVDGADLSTHLGDTYVLEAIEHLDRMGVEADWFATRCSLLLLKPDAVVARGVAPTLEWLAAHRWRILHAARVESGRHLARALWQTSWARASVERRRLADLLVEMCDSMVLLVTDDHSAVGAADGAVGVSAGAVEDVEGAVGVSAGAAGGESATERLTREKGPTDPTAGAPGELRHALGHRSYLLNLVHTPDTPVEVLREWAIMLDESGREACLQDVIDGGVGVAERVAALAGELYSQTPEREFVRAVAAERVAAQMSAAAARPASPGPDLTDDRVCADMLRSAWANGIDLDPWSVIVLGSHVLPMTSDPTRRECR</sequence>
<comment type="caution">
    <text evidence="2">The sequence shown here is derived from an EMBL/GenBank/DDBJ whole genome shotgun (WGS) entry which is preliminary data.</text>
</comment>
<dbReference type="Proteomes" id="UP000563898">
    <property type="component" value="Unassembled WGS sequence"/>
</dbReference>
<accession>A0A846WM73</accession>
<dbReference type="AlphaFoldDB" id="A0A846WM73"/>
<protein>
    <submittedName>
        <fullName evidence="2">Nucleoside-diphosphate kinase</fullName>
    </submittedName>
</protein>
<dbReference type="EMBL" id="JAAXPC010000007">
    <property type="protein sequence ID" value="NKY02722.1"/>
    <property type="molecule type" value="Genomic_DNA"/>
</dbReference>
<dbReference type="GO" id="GO:0016301">
    <property type="term" value="F:kinase activity"/>
    <property type="evidence" value="ECO:0007669"/>
    <property type="project" value="UniProtKB-KW"/>
</dbReference>
<keyword evidence="2" id="KW-0418">Kinase</keyword>
<dbReference type="Gene3D" id="3.30.70.141">
    <property type="entry name" value="Nucleoside diphosphate kinase-like domain"/>
    <property type="match status" value="1"/>
</dbReference>
<dbReference type="InterPro" id="IPR036850">
    <property type="entry name" value="NDK-like_dom_sf"/>
</dbReference>
<proteinExistence type="predicted"/>
<evidence type="ECO:0000313" key="3">
    <source>
        <dbReference type="Proteomes" id="UP000563898"/>
    </source>
</evidence>
<feature type="compositionally biased region" description="Basic and acidic residues" evidence="1">
    <location>
        <begin position="175"/>
        <end position="185"/>
    </location>
</feature>
<keyword evidence="2" id="KW-0808">Transferase</keyword>
<gene>
    <name evidence="2" type="ORF">HGA05_14180</name>
</gene>
<organism evidence="2 3">
    <name type="scientific">Gordonia polyisoprenivorans</name>
    <dbReference type="NCBI Taxonomy" id="84595"/>
    <lineage>
        <taxon>Bacteria</taxon>
        <taxon>Bacillati</taxon>
        <taxon>Actinomycetota</taxon>
        <taxon>Actinomycetes</taxon>
        <taxon>Mycobacteriales</taxon>
        <taxon>Gordoniaceae</taxon>
        <taxon>Gordonia</taxon>
    </lineage>
</organism>
<evidence type="ECO:0000313" key="2">
    <source>
        <dbReference type="EMBL" id="NKY02722.1"/>
    </source>
</evidence>
<feature type="region of interest" description="Disordered" evidence="1">
    <location>
        <begin position="167"/>
        <end position="192"/>
    </location>
</feature>
<evidence type="ECO:0000256" key="1">
    <source>
        <dbReference type="SAM" id="MobiDB-lite"/>
    </source>
</evidence>